<evidence type="ECO:0000313" key="13">
    <source>
        <dbReference type="Proteomes" id="UP000054558"/>
    </source>
</evidence>
<keyword evidence="5" id="KW-0963">Cytoplasm</keyword>
<dbReference type="GO" id="GO:0003755">
    <property type="term" value="F:peptidyl-prolyl cis-trans isomerase activity"/>
    <property type="evidence" value="ECO:0007669"/>
    <property type="project" value="UniProtKB-KW"/>
</dbReference>
<evidence type="ECO:0000256" key="1">
    <source>
        <dbReference type="ARBA" id="ARBA00000971"/>
    </source>
</evidence>
<evidence type="ECO:0000256" key="9">
    <source>
        <dbReference type="PROSITE-ProRule" id="PRU00277"/>
    </source>
</evidence>
<name>A0A1Y1HT65_KLENI</name>
<keyword evidence="13" id="KW-1185">Reference proteome</keyword>
<keyword evidence="7" id="KW-0143">Chaperone</keyword>
<dbReference type="AlphaFoldDB" id="A0A1Y1HT65"/>
<keyword evidence="8 9" id="KW-0413">Isomerase</keyword>
<evidence type="ECO:0000256" key="3">
    <source>
        <dbReference type="ARBA" id="ARBA00006577"/>
    </source>
</evidence>
<dbReference type="GO" id="GO:0042026">
    <property type="term" value="P:protein refolding"/>
    <property type="evidence" value="ECO:0007669"/>
    <property type="project" value="UniProtKB-ARBA"/>
</dbReference>
<dbReference type="Proteomes" id="UP000054558">
    <property type="component" value="Unassembled WGS sequence"/>
</dbReference>
<proteinExistence type="inferred from homology"/>
<evidence type="ECO:0000256" key="2">
    <source>
        <dbReference type="ARBA" id="ARBA00004496"/>
    </source>
</evidence>
<feature type="domain" description="PPIase FKBP-type" evidence="11">
    <location>
        <begin position="121"/>
        <end position="177"/>
    </location>
</feature>
<reference evidence="12 13" key="1">
    <citation type="journal article" date="2014" name="Nat. Commun.">
        <title>Klebsormidium flaccidum genome reveals primary factors for plant terrestrial adaptation.</title>
        <authorList>
            <person name="Hori K."/>
            <person name="Maruyama F."/>
            <person name="Fujisawa T."/>
            <person name="Togashi T."/>
            <person name="Yamamoto N."/>
            <person name="Seo M."/>
            <person name="Sato S."/>
            <person name="Yamada T."/>
            <person name="Mori H."/>
            <person name="Tajima N."/>
            <person name="Moriyama T."/>
            <person name="Ikeuchi M."/>
            <person name="Watanabe M."/>
            <person name="Wada H."/>
            <person name="Kobayashi K."/>
            <person name="Saito M."/>
            <person name="Masuda T."/>
            <person name="Sasaki-Sekimoto Y."/>
            <person name="Mashiguchi K."/>
            <person name="Awai K."/>
            <person name="Shimojima M."/>
            <person name="Masuda S."/>
            <person name="Iwai M."/>
            <person name="Nobusawa T."/>
            <person name="Narise T."/>
            <person name="Kondo S."/>
            <person name="Saito H."/>
            <person name="Sato R."/>
            <person name="Murakawa M."/>
            <person name="Ihara Y."/>
            <person name="Oshima-Yamada Y."/>
            <person name="Ohtaka K."/>
            <person name="Satoh M."/>
            <person name="Sonobe K."/>
            <person name="Ishii M."/>
            <person name="Ohtani R."/>
            <person name="Kanamori-Sato M."/>
            <person name="Honoki R."/>
            <person name="Miyazaki D."/>
            <person name="Mochizuki H."/>
            <person name="Umetsu J."/>
            <person name="Higashi K."/>
            <person name="Shibata D."/>
            <person name="Kamiya Y."/>
            <person name="Sato N."/>
            <person name="Nakamura Y."/>
            <person name="Tabata S."/>
            <person name="Ida S."/>
            <person name="Kurokawa K."/>
            <person name="Ohta H."/>
        </authorList>
    </citation>
    <scope>NUCLEOTIDE SEQUENCE [LARGE SCALE GENOMIC DNA]</scope>
    <source>
        <strain evidence="12 13">NIES-2285</strain>
    </source>
</reference>
<dbReference type="Pfam" id="PF00254">
    <property type="entry name" value="FKBP_C"/>
    <property type="match status" value="1"/>
</dbReference>
<evidence type="ECO:0000313" key="12">
    <source>
        <dbReference type="EMBL" id="GAQ79746.1"/>
    </source>
</evidence>
<gene>
    <name evidence="12" type="ORF">KFL_000370200</name>
</gene>
<comment type="catalytic activity">
    <reaction evidence="1 9">
        <text>[protein]-peptidylproline (omega=180) = [protein]-peptidylproline (omega=0)</text>
        <dbReference type="Rhea" id="RHEA:16237"/>
        <dbReference type="Rhea" id="RHEA-COMP:10747"/>
        <dbReference type="Rhea" id="RHEA-COMP:10748"/>
        <dbReference type="ChEBI" id="CHEBI:83833"/>
        <dbReference type="ChEBI" id="CHEBI:83834"/>
        <dbReference type="EC" id="5.2.1.8"/>
    </reaction>
</comment>
<evidence type="ECO:0000256" key="4">
    <source>
        <dbReference type="ARBA" id="ARBA00013194"/>
    </source>
</evidence>
<feature type="compositionally biased region" description="Basic and acidic residues" evidence="10">
    <location>
        <begin position="80"/>
        <end position="97"/>
    </location>
</feature>
<keyword evidence="6 9" id="KW-0697">Rotamase</keyword>
<evidence type="ECO:0000256" key="5">
    <source>
        <dbReference type="ARBA" id="ARBA00022490"/>
    </source>
</evidence>
<dbReference type="PROSITE" id="PS50059">
    <property type="entry name" value="FKBP_PPIASE"/>
    <property type="match status" value="1"/>
</dbReference>
<evidence type="ECO:0000259" key="11">
    <source>
        <dbReference type="PROSITE" id="PS50059"/>
    </source>
</evidence>
<sequence>MASLASRRACNCGTFLPRQPDSQHGINVTYPSFLLPAKTNSKWAQPACAASNESLAKRSQKRSSLVSCLHDRTSPGCSERFLKEHRLGGARESDTRKRSVARRATEDGDGASSEPLQVENGDTVTVHYRCMTSDGRLLHSSDAQEPLTFVSGAGDVVGNPLFQEFDQATRDLTVGEKGYVQAVGDEWTEDLVFDVPRDHEEVARLEASVEGTDEGPLKPGSVVQLINGNPAIVVAIDDEHVRIDANHPLAGSTLSFEVEVVNVEKARKTVTSTPS</sequence>
<organism evidence="12 13">
    <name type="scientific">Klebsormidium nitens</name>
    <name type="common">Green alga</name>
    <name type="synonym">Ulothrix nitens</name>
    <dbReference type="NCBI Taxonomy" id="105231"/>
    <lineage>
        <taxon>Eukaryota</taxon>
        <taxon>Viridiplantae</taxon>
        <taxon>Streptophyta</taxon>
        <taxon>Klebsormidiophyceae</taxon>
        <taxon>Klebsormidiales</taxon>
        <taxon>Klebsormidiaceae</taxon>
        <taxon>Klebsormidium</taxon>
    </lineage>
</organism>
<dbReference type="OMA" id="CKDAYGE"/>
<dbReference type="SUPFAM" id="SSF54534">
    <property type="entry name" value="FKBP-like"/>
    <property type="match status" value="1"/>
</dbReference>
<comment type="subcellular location">
    <subcellularLocation>
        <location evidence="2">Cytoplasm</location>
    </subcellularLocation>
</comment>
<dbReference type="PANTHER" id="PTHR47861">
    <property type="entry name" value="FKBP-TYPE PEPTIDYL-PROLYL CIS-TRANS ISOMERASE SLYD"/>
    <property type="match status" value="1"/>
</dbReference>
<dbReference type="EC" id="5.2.1.8" evidence="4 9"/>
<dbReference type="EMBL" id="DF236986">
    <property type="protein sequence ID" value="GAQ79746.1"/>
    <property type="molecule type" value="Genomic_DNA"/>
</dbReference>
<protein>
    <recommendedName>
        <fullName evidence="4 9">peptidylprolyl isomerase</fullName>
        <ecNumber evidence="4 9">5.2.1.8</ecNumber>
    </recommendedName>
</protein>
<evidence type="ECO:0000256" key="8">
    <source>
        <dbReference type="ARBA" id="ARBA00023235"/>
    </source>
</evidence>
<evidence type="ECO:0000256" key="10">
    <source>
        <dbReference type="SAM" id="MobiDB-lite"/>
    </source>
</evidence>
<dbReference type="Gene3D" id="3.10.50.40">
    <property type="match status" value="1"/>
</dbReference>
<dbReference type="GO" id="GO:0005737">
    <property type="term" value="C:cytoplasm"/>
    <property type="evidence" value="ECO:0007669"/>
    <property type="project" value="UniProtKB-SubCell"/>
</dbReference>
<evidence type="ECO:0000256" key="6">
    <source>
        <dbReference type="ARBA" id="ARBA00023110"/>
    </source>
</evidence>
<dbReference type="OrthoDB" id="2014544at2759"/>
<dbReference type="PANTHER" id="PTHR47861:SF3">
    <property type="entry name" value="FKBP-TYPE PEPTIDYL-PROLYL CIS-TRANS ISOMERASE SLYD"/>
    <property type="match status" value="1"/>
</dbReference>
<accession>A0A1Y1HT65</accession>
<feature type="region of interest" description="Disordered" evidence="10">
    <location>
        <begin position="80"/>
        <end position="118"/>
    </location>
</feature>
<comment type="similarity">
    <text evidence="3">Belongs to the FKBP-type PPIase family.</text>
</comment>
<dbReference type="InterPro" id="IPR001179">
    <property type="entry name" value="PPIase_FKBP_dom"/>
</dbReference>
<dbReference type="InterPro" id="IPR046357">
    <property type="entry name" value="PPIase_dom_sf"/>
</dbReference>
<evidence type="ECO:0000256" key="7">
    <source>
        <dbReference type="ARBA" id="ARBA00023186"/>
    </source>
</evidence>